<dbReference type="SUPFAM" id="SSF50331">
    <property type="entry name" value="MOP-like"/>
    <property type="match status" value="1"/>
</dbReference>
<dbReference type="GO" id="GO:0016887">
    <property type="term" value="F:ATP hydrolysis activity"/>
    <property type="evidence" value="ECO:0007669"/>
    <property type="project" value="InterPro"/>
</dbReference>
<dbReference type="InterPro" id="IPR003439">
    <property type="entry name" value="ABC_transporter-like_ATP-bd"/>
</dbReference>
<dbReference type="Proteomes" id="UP000185557">
    <property type="component" value="Unassembled WGS sequence"/>
</dbReference>
<dbReference type="Pfam" id="PF00005">
    <property type="entry name" value="ABC_tran"/>
    <property type="match status" value="1"/>
</dbReference>
<keyword evidence="7" id="KW-1185">Reference proteome</keyword>
<dbReference type="InterPro" id="IPR015855">
    <property type="entry name" value="ABC_transpr_MalK-like"/>
</dbReference>
<dbReference type="RefSeq" id="WP_073608907.1">
    <property type="nucleotide sequence ID" value="NZ_MRCG01000009.1"/>
</dbReference>
<dbReference type="PROSITE" id="PS50893">
    <property type="entry name" value="ABC_TRANSPORTER_2"/>
    <property type="match status" value="1"/>
</dbReference>
<gene>
    <name evidence="6" type="ORF">NIES30_13235</name>
</gene>
<dbReference type="STRING" id="549789.NIES30_13235"/>
<evidence type="ECO:0000313" key="7">
    <source>
        <dbReference type="Proteomes" id="UP000185557"/>
    </source>
</evidence>
<keyword evidence="1" id="KW-0813">Transport</keyword>
<proteinExistence type="predicted"/>
<dbReference type="FunFam" id="3.40.50.300:FF:000042">
    <property type="entry name" value="Maltose/maltodextrin ABC transporter, ATP-binding protein"/>
    <property type="match status" value="1"/>
</dbReference>
<dbReference type="InterPro" id="IPR027417">
    <property type="entry name" value="P-loop_NTPase"/>
</dbReference>
<evidence type="ECO:0000259" key="5">
    <source>
        <dbReference type="PROSITE" id="PS50893"/>
    </source>
</evidence>
<dbReference type="OrthoDB" id="508245at2"/>
<sequence>MSTVTLRDIHKTYVDNEVIKGVNLDIHDKEFVVFVGPSGCGKSTLLRMIAGLEDITSGDLLVDGERMNDVPPDQRGLAMVFQTYALYPHMTVAENMAFSLRLAGVSKERRMERARDVARILQLEPLLDRKPGKLSGGQRQRVAIGRALVRNPKVFLFDEPLSNLDASLRVQMRIELAGLHESLQSTMIYVTHDQVEAMTLADKIVVLQGGVVEQVGSPLELYHHPRNLFVAGFIGSPKMNFLAVQTTGVQDGGTTVRLPGDATVTIPVQPRTLMAGDRATLGIRPEHLRIDATNPTLMGEVLVVERLGGETYLYVKVAGGDTFIVQTDGDSRAKVRDRVPVTIDGNLCHLFDGAGEAIPKAERHPLSLTHHPEVPLQTEAPREQTYEQPIQPREVPRQAE</sequence>
<dbReference type="PANTHER" id="PTHR43875:SF3">
    <property type="entry name" value="MALTOSE_MALTODEXTRIN IMPORT ATP-BINDING PROTEIN MALK"/>
    <property type="match status" value="1"/>
</dbReference>
<dbReference type="InterPro" id="IPR003593">
    <property type="entry name" value="AAA+_ATPase"/>
</dbReference>
<reference evidence="6 7" key="1">
    <citation type="submission" date="2016-11" db="EMBL/GenBank/DDBJ databases">
        <title>Draft Genome Sequences of Nine Cyanobacterial Strains from Diverse Habitats.</title>
        <authorList>
            <person name="Zhu T."/>
            <person name="Hou S."/>
            <person name="Lu X."/>
            <person name="Hess W.R."/>
        </authorList>
    </citation>
    <scope>NUCLEOTIDE SEQUENCE [LARGE SCALE GENOMIC DNA]</scope>
    <source>
        <strain evidence="6 7">NIES-30</strain>
    </source>
</reference>
<dbReference type="PANTHER" id="PTHR43875">
    <property type="entry name" value="MALTODEXTRIN IMPORT ATP-BINDING PROTEIN MSMX"/>
    <property type="match status" value="1"/>
</dbReference>
<dbReference type="Gene3D" id="3.40.50.300">
    <property type="entry name" value="P-loop containing nucleotide triphosphate hydrolases"/>
    <property type="match status" value="1"/>
</dbReference>
<dbReference type="EMBL" id="MRCG01000009">
    <property type="protein sequence ID" value="OKH47431.1"/>
    <property type="molecule type" value="Genomic_DNA"/>
</dbReference>
<feature type="region of interest" description="Disordered" evidence="4">
    <location>
        <begin position="372"/>
        <end position="400"/>
    </location>
</feature>
<dbReference type="GO" id="GO:0055052">
    <property type="term" value="C:ATP-binding cassette (ABC) transporter complex, substrate-binding subunit-containing"/>
    <property type="evidence" value="ECO:0007669"/>
    <property type="project" value="TreeGrafter"/>
</dbReference>
<evidence type="ECO:0000256" key="1">
    <source>
        <dbReference type="ARBA" id="ARBA00022448"/>
    </source>
</evidence>
<evidence type="ECO:0000256" key="3">
    <source>
        <dbReference type="ARBA" id="ARBA00022840"/>
    </source>
</evidence>
<dbReference type="InterPro" id="IPR017871">
    <property type="entry name" value="ABC_transporter-like_CS"/>
</dbReference>
<dbReference type="Gene3D" id="2.40.50.140">
    <property type="entry name" value="Nucleic acid-binding proteins"/>
    <property type="match status" value="1"/>
</dbReference>
<accession>A0A1U7J4L7</accession>
<name>A0A1U7J4L7_9CYAN</name>
<evidence type="ECO:0000313" key="6">
    <source>
        <dbReference type="EMBL" id="OKH47431.1"/>
    </source>
</evidence>
<dbReference type="GO" id="GO:1990060">
    <property type="term" value="C:maltose transport complex"/>
    <property type="evidence" value="ECO:0007669"/>
    <property type="project" value="TreeGrafter"/>
</dbReference>
<dbReference type="InterPro" id="IPR012340">
    <property type="entry name" value="NA-bd_OB-fold"/>
</dbReference>
<dbReference type="SMART" id="SM00382">
    <property type="entry name" value="AAA"/>
    <property type="match status" value="1"/>
</dbReference>
<dbReference type="InterPro" id="IPR008995">
    <property type="entry name" value="Mo/tungstate-bd_C_term_dom"/>
</dbReference>
<keyword evidence="3" id="KW-0067">ATP-binding</keyword>
<feature type="domain" description="ABC transporter" evidence="5">
    <location>
        <begin position="4"/>
        <end position="234"/>
    </location>
</feature>
<dbReference type="GO" id="GO:0015423">
    <property type="term" value="F:ABC-type maltose transporter activity"/>
    <property type="evidence" value="ECO:0007669"/>
    <property type="project" value="TreeGrafter"/>
</dbReference>
<dbReference type="CDD" id="cd03301">
    <property type="entry name" value="ABC_MalK_N"/>
    <property type="match status" value="1"/>
</dbReference>
<dbReference type="SUPFAM" id="SSF52540">
    <property type="entry name" value="P-loop containing nucleoside triphosphate hydrolases"/>
    <property type="match status" value="1"/>
</dbReference>
<comment type="caution">
    <text evidence="6">The sequence shown here is derived from an EMBL/GenBank/DDBJ whole genome shotgun (WGS) entry which is preliminary data.</text>
</comment>
<dbReference type="InterPro" id="IPR013611">
    <property type="entry name" value="Transp-assoc_OB_typ2"/>
</dbReference>
<dbReference type="Gene3D" id="2.40.50.100">
    <property type="match status" value="1"/>
</dbReference>
<evidence type="ECO:0000256" key="4">
    <source>
        <dbReference type="SAM" id="MobiDB-lite"/>
    </source>
</evidence>
<dbReference type="GO" id="GO:0005524">
    <property type="term" value="F:ATP binding"/>
    <property type="evidence" value="ECO:0007669"/>
    <property type="project" value="UniProtKB-KW"/>
</dbReference>
<evidence type="ECO:0000256" key="2">
    <source>
        <dbReference type="ARBA" id="ARBA00022741"/>
    </source>
</evidence>
<dbReference type="NCBIfam" id="NF008653">
    <property type="entry name" value="PRK11650.1"/>
    <property type="match status" value="1"/>
</dbReference>
<dbReference type="InterPro" id="IPR047641">
    <property type="entry name" value="ABC_transpr_MalK/UgpC-like"/>
</dbReference>
<dbReference type="PROSITE" id="PS00211">
    <property type="entry name" value="ABC_TRANSPORTER_1"/>
    <property type="match status" value="1"/>
</dbReference>
<keyword evidence="2" id="KW-0547">Nucleotide-binding</keyword>
<protein>
    <submittedName>
        <fullName evidence="6">ABC transporter</fullName>
    </submittedName>
</protein>
<dbReference type="AlphaFoldDB" id="A0A1U7J4L7"/>
<organism evidence="6 7">
    <name type="scientific">Phormidium tenue NIES-30</name>
    <dbReference type="NCBI Taxonomy" id="549789"/>
    <lineage>
        <taxon>Bacteria</taxon>
        <taxon>Bacillati</taxon>
        <taxon>Cyanobacteriota</taxon>
        <taxon>Cyanophyceae</taxon>
        <taxon>Oscillatoriophycideae</taxon>
        <taxon>Oscillatoriales</taxon>
        <taxon>Oscillatoriaceae</taxon>
        <taxon>Phormidium</taxon>
    </lineage>
</organism>
<dbReference type="Pfam" id="PF08402">
    <property type="entry name" value="TOBE_2"/>
    <property type="match status" value="1"/>
</dbReference>